<comment type="caution">
    <text evidence="2">The sequence shown here is derived from an EMBL/GenBank/DDBJ whole genome shotgun (WGS) entry which is preliminary data.</text>
</comment>
<dbReference type="InterPro" id="IPR044171">
    <property type="entry name" value="LAX2-like"/>
</dbReference>
<reference evidence="3" key="1">
    <citation type="journal article" date="2018" name="Gigascience">
        <title>Genome assembly of the Pink Ipe (Handroanthus impetiginosus, Bignoniaceae), a highly valued, ecologically keystone Neotropical timber forest tree.</title>
        <authorList>
            <person name="Silva-Junior O.B."/>
            <person name="Grattapaglia D."/>
            <person name="Novaes E."/>
            <person name="Collevatti R.G."/>
        </authorList>
    </citation>
    <scope>NUCLEOTIDE SEQUENCE [LARGE SCALE GENOMIC DNA]</scope>
    <source>
        <strain evidence="3">cv. UFG-1</strain>
    </source>
</reference>
<dbReference type="AlphaFoldDB" id="A0A2G9GNR8"/>
<dbReference type="OrthoDB" id="1932457at2759"/>
<accession>A0A2G9GNR8</accession>
<evidence type="ECO:0000256" key="1">
    <source>
        <dbReference type="SAM" id="MobiDB-lite"/>
    </source>
</evidence>
<gene>
    <name evidence="2" type="ORF">CDL12_20488</name>
</gene>
<feature type="compositionally biased region" description="Polar residues" evidence="1">
    <location>
        <begin position="59"/>
        <end position="68"/>
    </location>
</feature>
<proteinExistence type="predicted"/>
<dbReference type="PANTHER" id="PTHR47290">
    <property type="entry name" value="RING FINGER PROTEIN"/>
    <property type="match status" value="1"/>
</dbReference>
<evidence type="ECO:0000313" key="3">
    <source>
        <dbReference type="Proteomes" id="UP000231279"/>
    </source>
</evidence>
<evidence type="ECO:0000313" key="2">
    <source>
        <dbReference type="EMBL" id="PIN06951.1"/>
    </source>
</evidence>
<name>A0A2G9GNR8_9LAMI</name>
<dbReference type="Proteomes" id="UP000231279">
    <property type="component" value="Unassembled WGS sequence"/>
</dbReference>
<feature type="region of interest" description="Disordered" evidence="1">
    <location>
        <begin position="54"/>
        <end position="78"/>
    </location>
</feature>
<protein>
    <submittedName>
        <fullName evidence="2">Uncharacterized protein</fullName>
    </submittedName>
</protein>
<feature type="compositionally biased region" description="Basic and acidic residues" evidence="1">
    <location>
        <begin position="69"/>
        <end position="78"/>
    </location>
</feature>
<dbReference type="PANTHER" id="PTHR47290:SF4">
    <property type="entry name" value="RING FINGER PROTEIN"/>
    <property type="match status" value="1"/>
</dbReference>
<dbReference type="STRING" id="429701.A0A2G9GNR8"/>
<dbReference type="Gene3D" id="3.10.20.90">
    <property type="entry name" value="Phosphatidylinositol 3-kinase Catalytic Subunit, Chain A, domain 1"/>
    <property type="match status" value="1"/>
</dbReference>
<dbReference type="EMBL" id="NKXS01004268">
    <property type="protein sequence ID" value="PIN06951.1"/>
    <property type="molecule type" value="Genomic_DNA"/>
</dbReference>
<sequence length="360" mass="39669">MTMFSADNRQFCGGYGGAYGGGEGFGVMSHLQGYGFSSKIGSDLVIVAPLMAEDESRTETSLNEGAESSSKDAPEEQRDDGWLQLSIGGHSHPVKEDLSTERKNTGSSLIELELMPSSSNNINFHNNNNNQLEMRSLGNMPEFRAPRPVMNFPSGFSPSFFLQHPGSSSSNFPTHQEINWAFRPMIPLSIAAGSSCSLSSSSSSFSSPSSLMASGSYFPRPFQLYAGVDMAAAAPQGSGVDFRVIQPPRRPHSGIWFMLQASQNQEQEPFLPQISKSYLRIKDGRTTIRLVIKYLVSKLRLENESEIEITCKGQKLLPFLTLQHVRDNIWSSPRDFITLLPNSSTTHHIMVLQYARTASN</sequence>
<keyword evidence="3" id="KW-1185">Reference proteome</keyword>
<organism evidence="2 3">
    <name type="scientific">Handroanthus impetiginosus</name>
    <dbReference type="NCBI Taxonomy" id="429701"/>
    <lineage>
        <taxon>Eukaryota</taxon>
        <taxon>Viridiplantae</taxon>
        <taxon>Streptophyta</taxon>
        <taxon>Embryophyta</taxon>
        <taxon>Tracheophyta</taxon>
        <taxon>Spermatophyta</taxon>
        <taxon>Magnoliopsida</taxon>
        <taxon>eudicotyledons</taxon>
        <taxon>Gunneridae</taxon>
        <taxon>Pentapetalae</taxon>
        <taxon>asterids</taxon>
        <taxon>lamiids</taxon>
        <taxon>Lamiales</taxon>
        <taxon>Bignoniaceae</taxon>
        <taxon>Crescentiina</taxon>
        <taxon>Tabebuia alliance</taxon>
        <taxon>Handroanthus</taxon>
    </lineage>
</organism>